<feature type="chain" id="PRO_5046115490" evidence="5">
    <location>
        <begin position="24"/>
        <end position="403"/>
    </location>
</feature>
<comment type="similarity">
    <text evidence="1">Belongs to the leucine-binding protein family.</text>
</comment>
<feature type="signal peptide" evidence="5">
    <location>
        <begin position="1"/>
        <end position="23"/>
    </location>
</feature>
<comment type="caution">
    <text evidence="7">The sequence shown here is derived from an EMBL/GenBank/DDBJ whole genome shotgun (WGS) entry which is preliminary data.</text>
</comment>
<dbReference type="Proteomes" id="UP001160130">
    <property type="component" value="Unassembled WGS sequence"/>
</dbReference>
<reference evidence="7 8" key="1">
    <citation type="submission" date="2023-04" db="EMBL/GenBank/DDBJ databases">
        <title>Forest soil microbial communities from Buena Vista Peninsula, Colon Province, Panama.</title>
        <authorList>
            <person name="Bouskill N."/>
        </authorList>
    </citation>
    <scope>NUCLEOTIDE SEQUENCE [LARGE SCALE GENOMIC DNA]</scope>
    <source>
        <strain evidence="7 8">AC80</strain>
    </source>
</reference>
<dbReference type="InterPro" id="IPR028081">
    <property type="entry name" value="Leu-bd"/>
</dbReference>
<gene>
    <name evidence="7" type="ORF">M2272_000554</name>
</gene>
<keyword evidence="3 5" id="KW-0732">Signal</keyword>
<dbReference type="InterPro" id="IPR028082">
    <property type="entry name" value="Peripla_BP_I"/>
</dbReference>
<dbReference type="RefSeq" id="WP_280830597.1">
    <property type="nucleotide sequence ID" value="NZ_JARXVE010000001.1"/>
</dbReference>
<dbReference type="PROSITE" id="PS51257">
    <property type="entry name" value="PROKAR_LIPOPROTEIN"/>
    <property type="match status" value="1"/>
</dbReference>
<organism evidence="7 8">
    <name type="scientific">Mycolicibacterium frederiksbergense</name>
    <dbReference type="NCBI Taxonomy" id="117567"/>
    <lineage>
        <taxon>Bacteria</taxon>
        <taxon>Bacillati</taxon>
        <taxon>Actinomycetota</taxon>
        <taxon>Actinomycetes</taxon>
        <taxon>Mycobacteriales</taxon>
        <taxon>Mycobacteriaceae</taxon>
        <taxon>Mycolicibacterium</taxon>
    </lineage>
</organism>
<dbReference type="Gene3D" id="3.40.50.2300">
    <property type="match status" value="2"/>
</dbReference>
<evidence type="ECO:0000256" key="4">
    <source>
        <dbReference type="ARBA" id="ARBA00022970"/>
    </source>
</evidence>
<keyword evidence="8" id="KW-1185">Reference proteome</keyword>
<accession>A0ABT6KT80</accession>
<dbReference type="PANTHER" id="PTHR47151">
    <property type="entry name" value="LEU/ILE/VAL-BINDING ABC TRANSPORTER SUBUNIT"/>
    <property type="match status" value="1"/>
</dbReference>
<dbReference type="PANTHER" id="PTHR47151:SF2">
    <property type="entry name" value="AMINO ACID BINDING PROTEIN"/>
    <property type="match status" value="1"/>
</dbReference>
<dbReference type="SUPFAM" id="SSF53822">
    <property type="entry name" value="Periplasmic binding protein-like I"/>
    <property type="match status" value="1"/>
</dbReference>
<evidence type="ECO:0000313" key="8">
    <source>
        <dbReference type="Proteomes" id="UP001160130"/>
    </source>
</evidence>
<evidence type="ECO:0000256" key="1">
    <source>
        <dbReference type="ARBA" id="ARBA00010062"/>
    </source>
</evidence>
<keyword evidence="4" id="KW-0029">Amino-acid transport</keyword>
<evidence type="ECO:0000256" key="3">
    <source>
        <dbReference type="ARBA" id="ARBA00022729"/>
    </source>
</evidence>
<feature type="domain" description="Leucine-binding protein" evidence="6">
    <location>
        <begin position="75"/>
        <end position="403"/>
    </location>
</feature>
<dbReference type="EMBL" id="JARXVE010000001">
    <property type="protein sequence ID" value="MDH6193933.1"/>
    <property type="molecule type" value="Genomic_DNA"/>
</dbReference>
<proteinExistence type="inferred from homology"/>
<dbReference type="CDD" id="cd06342">
    <property type="entry name" value="PBP1_ABC_LIVBP-like"/>
    <property type="match status" value="1"/>
</dbReference>
<evidence type="ECO:0000259" key="6">
    <source>
        <dbReference type="Pfam" id="PF13458"/>
    </source>
</evidence>
<dbReference type="InterPro" id="IPR000709">
    <property type="entry name" value="Leu_Ile_Val-bd"/>
</dbReference>
<evidence type="ECO:0000313" key="7">
    <source>
        <dbReference type="EMBL" id="MDH6193933.1"/>
    </source>
</evidence>
<protein>
    <submittedName>
        <fullName evidence="7">Branched-chain amino acid transport system substrate-binding protein</fullName>
    </submittedName>
</protein>
<name>A0ABT6KT80_9MYCO</name>
<dbReference type="PRINTS" id="PR00337">
    <property type="entry name" value="LEUILEVALBP"/>
</dbReference>
<evidence type="ECO:0000256" key="5">
    <source>
        <dbReference type="SAM" id="SignalP"/>
    </source>
</evidence>
<dbReference type="Pfam" id="PF13458">
    <property type="entry name" value="Peripla_BP_6"/>
    <property type="match status" value="1"/>
</dbReference>
<evidence type="ECO:0000256" key="2">
    <source>
        <dbReference type="ARBA" id="ARBA00022448"/>
    </source>
</evidence>
<keyword evidence="2" id="KW-0813">Transport</keyword>
<sequence>MRGRVARKAFALGSAGVVALAIAGCNQSSPNGEATQTNLKIVEKVQIDENGAEVKSAEGVAPADPAGDGKASCPPVMIAMMGALNGPDAALGINIKNGVQLAIDKHNAANAGCQVQLKSFDTEGDPQKATGVAPQIVDEAFIVGIVGPAFSGETKATGDVFNQAGLVSTTASATNVTLSENGWRTFFRGLANDGVQGPSVANYLKNTLGSKKVCVVDDSTDYGLGLAEAVRETLGPVADSACNISVKKGDKEFSAAVTQIKGAAPDAVFYSGYYSEAAPFAQQLKDGGVKTIFASADGTKDPEFVKQAGEASKGALLSCPCGPAAGSFAEEYTQKFGQEPGTYSTEGYDLGTILLKGIDSGAITRPALLDFVRNYQGQGVARKYQWTDKGELTTNLIWMYEVQ</sequence>